<feature type="signal peptide" evidence="2">
    <location>
        <begin position="1"/>
        <end position="21"/>
    </location>
</feature>
<reference evidence="3" key="2">
    <citation type="journal article" date="2023" name="IMA Fungus">
        <title>Comparative genomic study of the Penicillium genus elucidates a diverse pangenome and 15 lateral gene transfer events.</title>
        <authorList>
            <person name="Petersen C."/>
            <person name="Sorensen T."/>
            <person name="Nielsen M.R."/>
            <person name="Sondergaard T.E."/>
            <person name="Sorensen J.L."/>
            <person name="Fitzpatrick D.A."/>
            <person name="Frisvad J.C."/>
            <person name="Nielsen K.L."/>
        </authorList>
    </citation>
    <scope>NUCLEOTIDE SEQUENCE</scope>
    <source>
        <strain evidence="3">IBT 21917</strain>
    </source>
</reference>
<reference evidence="3" key="1">
    <citation type="submission" date="2022-11" db="EMBL/GenBank/DDBJ databases">
        <authorList>
            <person name="Petersen C."/>
        </authorList>
    </citation>
    <scope>NUCLEOTIDE SEQUENCE</scope>
    <source>
        <strain evidence="3">IBT 21917</strain>
    </source>
</reference>
<protein>
    <submittedName>
        <fullName evidence="3">Uncharacterized protein</fullName>
    </submittedName>
</protein>
<gene>
    <name evidence="3" type="ORF">N7492_004441</name>
</gene>
<evidence type="ECO:0000256" key="1">
    <source>
        <dbReference type="SAM" id="MobiDB-lite"/>
    </source>
</evidence>
<sequence length="296" mass="32954">MRIVQILAPAAVGLLATLIAASPLNDSNHVTKDKQALERRVSVLGKYWQGSGGQVSWSGIAPGDGVKTGKDPDGIYYFLSALEHFVNSRNDDERVGVFRTGGENTEEVENDMNEFNGDVLDGAGAMFDDVFGVDWTTEQRQSLGSNPTECPDDGDDDALEWRMIYRASKALAAGVNGRKAYIHMARTNGRTIFSPASKEPQDYDPEHGDAATVGETWRYGELPMLMRNLNVDQIISFWKQEDGSFSQHVEWDFEKDKDNKPRNYLQDIAMDAIPIHLPSVADRPPMKRSTEHDTRS</sequence>
<evidence type="ECO:0000313" key="4">
    <source>
        <dbReference type="Proteomes" id="UP001146351"/>
    </source>
</evidence>
<feature type="compositionally biased region" description="Basic and acidic residues" evidence="1">
    <location>
        <begin position="284"/>
        <end position="296"/>
    </location>
</feature>
<keyword evidence="4" id="KW-1185">Reference proteome</keyword>
<dbReference type="EMBL" id="JAPQKO010000003">
    <property type="protein sequence ID" value="KAJ5171848.1"/>
    <property type="molecule type" value="Genomic_DNA"/>
</dbReference>
<keyword evidence="2" id="KW-0732">Signal</keyword>
<feature type="region of interest" description="Disordered" evidence="1">
    <location>
        <begin position="276"/>
        <end position="296"/>
    </location>
</feature>
<name>A0A9W9LR58_9EURO</name>
<accession>A0A9W9LR58</accession>
<dbReference type="Proteomes" id="UP001146351">
    <property type="component" value="Unassembled WGS sequence"/>
</dbReference>
<dbReference type="OrthoDB" id="4365405at2759"/>
<proteinExistence type="predicted"/>
<organism evidence="3 4">
    <name type="scientific">Penicillium capsulatum</name>
    <dbReference type="NCBI Taxonomy" id="69766"/>
    <lineage>
        <taxon>Eukaryota</taxon>
        <taxon>Fungi</taxon>
        <taxon>Dikarya</taxon>
        <taxon>Ascomycota</taxon>
        <taxon>Pezizomycotina</taxon>
        <taxon>Eurotiomycetes</taxon>
        <taxon>Eurotiomycetidae</taxon>
        <taxon>Eurotiales</taxon>
        <taxon>Aspergillaceae</taxon>
        <taxon>Penicillium</taxon>
    </lineage>
</organism>
<comment type="caution">
    <text evidence="3">The sequence shown here is derived from an EMBL/GenBank/DDBJ whole genome shotgun (WGS) entry which is preliminary data.</text>
</comment>
<evidence type="ECO:0000256" key="2">
    <source>
        <dbReference type="SAM" id="SignalP"/>
    </source>
</evidence>
<feature type="chain" id="PRO_5040794959" evidence="2">
    <location>
        <begin position="22"/>
        <end position="296"/>
    </location>
</feature>
<dbReference type="AlphaFoldDB" id="A0A9W9LR58"/>
<evidence type="ECO:0000313" key="3">
    <source>
        <dbReference type="EMBL" id="KAJ5171848.1"/>
    </source>
</evidence>